<comment type="similarity">
    <text evidence="2">Belongs to the threonine synthase family.</text>
</comment>
<dbReference type="InterPro" id="IPR004450">
    <property type="entry name" value="Thr_synthase-like"/>
</dbReference>
<dbReference type="GO" id="GO:0004795">
    <property type="term" value="F:threonine synthase activity"/>
    <property type="evidence" value="ECO:0007669"/>
    <property type="project" value="UniProtKB-EC"/>
</dbReference>
<dbReference type="Pfam" id="PF24857">
    <property type="entry name" value="THR4_C"/>
    <property type="match status" value="1"/>
</dbReference>
<dbReference type="CDD" id="cd01560">
    <property type="entry name" value="Thr-synth_2"/>
    <property type="match status" value="1"/>
</dbReference>
<evidence type="ECO:0000313" key="9">
    <source>
        <dbReference type="Proteomes" id="UP001172778"/>
    </source>
</evidence>
<accession>A0ABT7E1E6</accession>
<reference evidence="8" key="1">
    <citation type="submission" date="2023-03" db="EMBL/GenBank/DDBJ databases">
        <title>Chitinimonas shenzhenensis gen. nov., sp. nov., a novel member of family Burkholderiaceae isolated from activated sludge collected in Shen Zhen, China.</title>
        <authorList>
            <person name="Wang X."/>
        </authorList>
    </citation>
    <scope>NUCLEOTIDE SEQUENCE</scope>
    <source>
        <strain evidence="8">DQS-5</strain>
    </source>
</reference>
<dbReference type="Gene3D" id="3.90.1380.10">
    <property type="entry name" value="Threonine synthase, N-terminal domain"/>
    <property type="match status" value="1"/>
</dbReference>
<feature type="domain" description="Threonine synthase N-terminal" evidence="7">
    <location>
        <begin position="2"/>
        <end position="79"/>
    </location>
</feature>
<evidence type="ECO:0000313" key="8">
    <source>
        <dbReference type="EMBL" id="MDK2126116.1"/>
    </source>
</evidence>
<evidence type="ECO:0000256" key="2">
    <source>
        <dbReference type="ARBA" id="ARBA00005517"/>
    </source>
</evidence>
<dbReference type="InterPro" id="IPR001926">
    <property type="entry name" value="TrpB-like_PALP"/>
</dbReference>
<dbReference type="EMBL" id="JARRAF010000031">
    <property type="protein sequence ID" value="MDK2126116.1"/>
    <property type="molecule type" value="Genomic_DNA"/>
</dbReference>
<comment type="caution">
    <text evidence="8">The sequence shown here is derived from an EMBL/GenBank/DDBJ whole genome shotgun (WGS) entry which is preliminary data.</text>
</comment>
<evidence type="ECO:0000259" key="6">
    <source>
        <dbReference type="Pfam" id="PF00291"/>
    </source>
</evidence>
<dbReference type="RefSeq" id="WP_284102431.1">
    <property type="nucleotide sequence ID" value="NZ_JARRAF010000031.1"/>
</dbReference>
<keyword evidence="9" id="KW-1185">Reference proteome</keyword>
<organism evidence="8 9">
    <name type="scientific">Parachitinimonas caeni</name>
    <dbReference type="NCBI Taxonomy" id="3031301"/>
    <lineage>
        <taxon>Bacteria</taxon>
        <taxon>Pseudomonadati</taxon>
        <taxon>Pseudomonadota</taxon>
        <taxon>Betaproteobacteria</taxon>
        <taxon>Neisseriales</taxon>
        <taxon>Chitinibacteraceae</taxon>
        <taxon>Parachitinimonas</taxon>
    </lineage>
</organism>
<evidence type="ECO:0000256" key="4">
    <source>
        <dbReference type="ARBA" id="ARBA00023239"/>
    </source>
</evidence>
<protein>
    <recommendedName>
        <fullName evidence="5">Threonine synthase</fullName>
        <ecNumber evidence="5">4.2.3.1</ecNumber>
    </recommendedName>
</protein>
<dbReference type="Pfam" id="PF00291">
    <property type="entry name" value="PALP"/>
    <property type="match status" value="1"/>
</dbReference>
<keyword evidence="3" id="KW-0663">Pyridoxal phosphate</keyword>
<comment type="cofactor">
    <cofactor evidence="1">
        <name>pyridoxal 5'-phosphate</name>
        <dbReference type="ChEBI" id="CHEBI:597326"/>
    </cofactor>
</comment>
<sequence>MQYISTRGGMPPKSFTDILLGGLAPDGGLVVPDRYPTIDLATLEGWRGHTYPQLAFEIISRFATDIPAADLGRIIDCTYTRQAFGSDDITPITELEPGLHLLGLSNGPTLAFKDVAMQLLGNLFEYVLEQRGEQINIIGATSGDTGSAAEYAMRGKHGVRVFMLSPHGKMSPFQRAQMFSLTDSNIYNLAVEGMFDDCQDIVKTISADAGFKSRYKIGAVNSINWGRVVAQVVYYFRAYLAVVKRIGDKVSFVVPSGNFGNICAGHIARQMGLPIGRLIVATNENDVLDEFFRTGHYKVRQEAKPTSSPSMDISKASNLERFIFDLVGRDANELARLWRELDQTGGFDLSQTHYFDKMDEHYGFDSGRSTHEDRINTIQLAKQRFGIVIDPHTADGVKVALERRQAGETVVCLETALPVKFESTIIEALGEAPPRPAGFDTLESQPQRFTQMPNDAEAVKQFVVNAINA</sequence>
<dbReference type="InterPro" id="IPR037158">
    <property type="entry name" value="Thr_synth_N_sf"/>
</dbReference>
<dbReference type="EC" id="4.2.3.1" evidence="5"/>
<evidence type="ECO:0000256" key="1">
    <source>
        <dbReference type="ARBA" id="ARBA00001933"/>
    </source>
</evidence>
<name>A0ABT7E1E6_9NEIS</name>
<keyword evidence="4 8" id="KW-0456">Lyase</keyword>
<evidence type="ECO:0000256" key="5">
    <source>
        <dbReference type="NCBIfam" id="TIGR00260"/>
    </source>
</evidence>
<dbReference type="Gene3D" id="3.40.50.1100">
    <property type="match status" value="2"/>
</dbReference>
<evidence type="ECO:0000259" key="7">
    <source>
        <dbReference type="Pfam" id="PF14821"/>
    </source>
</evidence>
<dbReference type="Proteomes" id="UP001172778">
    <property type="component" value="Unassembled WGS sequence"/>
</dbReference>
<dbReference type="InterPro" id="IPR036052">
    <property type="entry name" value="TrpB-like_PALP_sf"/>
</dbReference>
<dbReference type="Pfam" id="PF14821">
    <property type="entry name" value="Thr_synth_N"/>
    <property type="match status" value="1"/>
</dbReference>
<feature type="domain" description="Tryptophan synthase beta chain-like PALP" evidence="6">
    <location>
        <begin position="105"/>
        <end position="331"/>
    </location>
</feature>
<dbReference type="SUPFAM" id="SSF53686">
    <property type="entry name" value="Tryptophan synthase beta subunit-like PLP-dependent enzymes"/>
    <property type="match status" value="1"/>
</dbReference>
<dbReference type="InterPro" id="IPR029144">
    <property type="entry name" value="Thr_synth_N"/>
</dbReference>
<dbReference type="PANTHER" id="PTHR42690">
    <property type="entry name" value="THREONINE SYNTHASE FAMILY MEMBER"/>
    <property type="match status" value="1"/>
</dbReference>
<dbReference type="NCBIfam" id="TIGR00260">
    <property type="entry name" value="thrC"/>
    <property type="match status" value="1"/>
</dbReference>
<evidence type="ECO:0000256" key="3">
    <source>
        <dbReference type="ARBA" id="ARBA00022898"/>
    </source>
</evidence>
<gene>
    <name evidence="8" type="primary">thrC</name>
    <name evidence="8" type="ORF">PZA18_18900</name>
</gene>
<dbReference type="InterPro" id="IPR051166">
    <property type="entry name" value="Threonine_Synthase"/>
</dbReference>
<dbReference type="PANTHER" id="PTHR42690:SF1">
    <property type="entry name" value="THREONINE SYNTHASE-LIKE 2"/>
    <property type="match status" value="1"/>
</dbReference>
<proteinExistence type="inferred from homology"/>